<dbReference type="eggNOG" id="KOG1623">
    <property type="taxonomic scope" value="Eukaryota"/>
</dbReference>
<feature type="transmembrane region" description="Helical" evidence="9">
    <location>
        <begin position="152"/>
        <end position="173"/>
    </location>
</feature>
<evidence type="ECO:0000256" key="9">
    <source>
        <dbReference type="RuleBase" id="RU910715"/>
    </source>
</evidence>
<comment type="similarity">
    <text evidence="2 9">Belongs to the SWEET sugar transporter family.</text>
</comment>
<dbReference type="PANTHER" id="PTHR10791">
    <property type="entry name" value="RAG1-ACTIVATING PROTEIN 1"/>
    <property type="match status" value="1"/>
</dbReference>
<dbReference type="Gene3D" id="1.20.1280.290">
    <property type="match status" value="2"/>
</dbReference>
<dbReference type="Pfam" id="PF03083">
    <property type="entry name" value="MtN3_slv"/>
    <property type="match status" value="2"/>
</dbReference>
<dbReference type="GO" id="GO:0016020">
    <property type="term" value="C:membrane"/>
    <property type="evidence" value="ECO:0000318"/>
    <property type="project" value="GO_Central"/>
</dbReference>
<dbReference type="GO" id="GO:0012505">
    <property type="term" value="C:endomembrane system"/>
    <property type="evidence" value="ECO:0007669"/>
    <property type="project" value="UniProtKB-SubCell"/>
</dbReference>
<feature type="non-terminal residue" evidence="10">
    <location>
        <position position="1"/>
    </location>
</feature>
<comment type="function">
    <text evidence="9">Mediates both low-affinity uptake and efflux of sugar across the membrane.</text>
</comment>
<dbReference type="PANTHER" id="PTHR10791:SF28">
    <property type="entry name" value="BIDIRECTIONAL SUGAR TRANSPORTER SWEET3"/>
    <property type="match status" value="1"/>
</dbReference>
<evidence type="ECO:0000256" key="6">
    <source>
        <dbReference type="ARBA" id="ARBA00022737"/>
    </source>
</evidence>
<keyword evidence="4 9" id="KW-0762">Sugar transport</keyword>
<dbReference type="HOGENOM" id="CLU_048643_1_0_1"/>
<sequence length="261" mass="29139">NAASLLLYAAPILTFTRVIKNRSTEEFSCTPYIFALLNCLLYTWYGLPVVSIEWENLPLVTINGLGTILETSFVFIYIYYASPKRKMPVLIMTLSILVVFGISAFASSFALHEHRPRKMLVGTVGMAASATMYSAPLVAVKRVVETKSVKYMPFYLSLFSFLASLHWMTYGLLGHDIILAAPNFVGCPLALLQLVIYFIYRKNKGNMVESQVSDVEKKADMGNPNMTKTQNVDIEKAIIDLEMTVEVRAKDGNTSTQTTNC</sequence>
<evidence type="ECO:0000256" key="8">
    <source>
        <dbReference type="ARBA" id="ARBA00023136"/>
    </source>
</evidence>
<name>W1PP30_AMBTC</name>
<protein>
    <recommendedName>
        <fullName evidence="9">Bidirectional sugar transporter SWEET</fullName>
    </recommendedName>
</protein>
<keyword evidence="6" id="KW-0677">Repeat</keyword>
<evidence type="ECO:0000256" key="1">
    <source>
        <dbReference type="ARBA" id="ARBA00004127"/>
    </source>
</evidence>
<feature type="transmembrane region" description="Helical" evidence="9">
    <location>
        <begin position="87"/>
        <end position="107"/>
    </location>
</feature>
<evidence type="ECO:0000256" key="3">
    <source>
        <dbReference type="ARBA" id="ARBA00022448"/>
    </source>
</evidence>
<dbReference type="GO" id="GO:0051119">
    <property type="term" value="F:sugar transmembrane transporter activity"/>
    <property type="evidence" value="ECO:0000318"/>
    <property type="project" value="GO_Central"/>
</dbReference>
<keyword evidence="8 9" id="KW-0472">Membrane</keyword>
<evidence type="ECO:0000313" key="11">
    <source>
        <dbReference type="Proteomes" id="UP000017836"/>
    </source>
</evidence>
<feature type="transmembrane region" description="Helical" evidence="9">
    <location>
        <begin position="119"/>
        <end position="140"/>
    </location>
</feature>
<dbReference type="FunFam" id="1.20.1280.290:FF:000001">
    <property type="entry name" value="Bidirectional sugar transporter SWEET"/>
    <property type="match status" value="1"/>
</dbReference>
<evidence type="ECO:0000313" key="10">
    <source>
        <dbReference type="EMBL" id="ERN08935.1"/>
    </source>
</evidence>
<dbReference type="Proteomes" id="UP000017836">
    <property type="component" value="Unassembled WGS sequence"/>
</dbReference>
<evidence type="ECO:0000256" key="2">
    <source>
        <dbReference type="ARBA" id="ARBA00007809"/>
    </source>
</evidence>
<dbReference type="InterPro" id="IPR047664">
    <property type="entry name" value="SWEET"/>
</dbReference>
<keyword evidence="5 9" id="KW-0812">Transmembrane</keyword>
<keyword evidence="7 9" id="KW-1133">Transmembrane helix</keyword>
<reference evidence="11" key="1">
    <citation type="journal article" date="2013" name="Science">
        <title>The Amborella genome and the evolution of flowering plants.</title>
        <authorList>
            <consortium name="Amborella Genome Project"/>
        </authorList>
    </citation>
    <scope>NUCLEOTIDE SEQUENCE [LARGE SCALE GENOMIC DNA]</scope>
</reference>
<feature type="transmembrane region" description="Helical" evidence="9">
    <location>
        <begin position="57"/>
        <end position="80"/>
    </location>
</feature>
<evidence type="ECO:0000256" key="5">
    <source>
        <dbReference type="ARBA" id="ARBA00022692"/>
    </source>
</evidence>
<dbReference type="InterPro" id="IPR004316">
    <property type="entry name" value="SWEET_rpt"/>
</dbReference>
<comment type="caution">
    <text evidence="9">Lacks conserved residue(s) required for the propagation of feature annotation.</text>
</comment>
<accession>W1PP30</accession>
<evidence type="ECO:0000256" key="7">
    <source>
        <dbReference type="ARBA" id="ARBA00022989"/>
    </source>
</evidence>
<dbReference type="AlphaFoldDB" id="W1PP30"/>
<feature type="transmembrane region" description="Helical" evidence="9">
    <location>
        <begin position="27"/>
        <end position="45"/>
    </location>
</feature>
<dbReference type="OMA" id="CSLWLRY"/>
<dbReference type="EMBL" id="KI393208">
    <property type="protein sequence ID" value="ERN08935.1"/>
    <property type="molecule type" value="Genomic_DNA"/>
</dbReference>
<organism evidence="10 11">
    <name type="scientific">Amborella trichopoda</name>
    <dbReference type="NCBI Taxonomy" id="13333"/>
    <lineage>
        <taxon>Eukaryota</taxon>
        <taxon>Viridiplantae</taxon>
        <taxon>Streptophyta</taxon>
        <taxon>Embryophyta</taxon>
        <taxon>Tracheophyta</taxon>
        <taxon>Spermatophyta</taxon>
        <taxon>Magnoliopsida</taxon>
        <taxon>Amborellales</taxon>
        <taxon>Amborellaceae</taxon>
        <taxon>Amborella</taxon>
    </lineage>
</organism>
<dbReference type="FunFam" id="1.20.1280.290:FF:000002">
    <property type="entry name" value="Bidirectional sugar transporter SWEET"/>
    <property type="match status" value="1"/>
</dbReference>
<evidence type="ECO:0000256" key="4">
    <source>
        <dbReference type="ARBA" id="ARBA00022597"/>
    </source>
</evidence>
<comment type="subcellular location">
    <subcellularLocation>
        <location evidence="1">Endomembrane system</location>
        <topology evidence="1">Multi-pass membrane protein</topology>
    </subcellularLocation>
</comment>
<dbReference type="Gramene" id="ERN08935">
    <property type="protein sequence ID" value="ERN08935"/>
    <property type="gene ID" value="AMTR_s00015p00257420"/>
</dbReference>
<dbReference type="GO" id="GO:0008643">
    <property type="term" value="P:carbohydrate transport"/>
    <property type="evidence" value="ECO:0000318"/>
    <property type="project" value="GO_Central"/>
</dbReference>
<proteinExistence type="inferred from homology"/>
<feature type="transmembrane region" description="Helical" evidence="9">
    <location>
        <begin position="179"/>
        <end position="200"/>
    </location>
</feature>
<keyword evidence="11" id="KW-1185">Reference proteome</keyword>
<keyword evidence="3 9" id="KW-0813">Transport</keyword>
<gene>
    <name evidence="10" type="ORF">AMTR_s00015p00257420</name>
</gene>